<dbReference type="Proteomes" id="UP000092154">
    <property type="component" value="Unassembled WGS sequence"/>
</dbReference>
<dbReference type="InParanoid" id="A0A1B7N593"/>
<protein>
    <submittedName>
        <fullName evidence="2">Uncharacterized protein</fullName>
    </submittedName>
</protein>
<dbReference type="OrthoDB" id="3029761at2759"/>
<evidence type="ECO:0000313" key="2">
    <source>
        <dbReference type="EMBL" id="OAX40034.1"/>
    </source>
</evidence>
<accession>A0A1B7N593</accession>
<organism evidence="2 3">
    <name type="scientific">Rhizopogon vinicolor AM-OR11-026</name>
    <dbReference type="NCBI Taxonomy" id="1314800"/>
    <lineage>
        <taxon>Eukaryota</taxon>
        <taxon>Fungi</taxon>
        <taxon>Dikarya</taxon>
        <taxon>Basidiomycota</taxon>
        <taxon>Agaricomycotina</taxon>
        <taxon>Agaricomycetes</taxon>
        <taxon>Agaricomycetidae</taxon>
        <taxon>Boletales</taxon>
        <taxon>Suillineae</taxon>
        <taxon>Rhizopogonaceae</taxon>
        <taxon>Rhizopogon</taxon>
    </lineage>
</organism>
<dbReference type="AlphaFoldDB" id="A0A1B7N593"/>
<feature type="compositionally biased region" description="Basic and acidic residues" evidence="1">
    <location>
        <begin position="133"/>
        <end position="149"/>
    </location>
</feature>
<name>A0A1B7N593_9AGAM</name>
<keyword evidence="3" id="KW-1185">Reference proteome</keyword>
<feature type="region of interest" description="Disordered" evidence="1">
    <location>
        <begin position="114"/>
        <end position="149"/>
    </location>
</feature>
<evidence type="ECO:0000256" key="1">
    <source>
        <dbReference type="SAM" id="MobiDB-lite"/>
    </source>
</evidence>
<sequence>MTTLSLRDNSDPWADQSYLHPYPSPLDDFWSLSLDLNPLFHWTASPFPNDKGKSMPRIPAFHFPPSPSETCSSISTDLSPSPEPVATRVICDVPLLAPRPLPYHSPTFLQFDLPDSDEDLSYPPYTDRPSKRKREDDSHQSENLRIKRHAGVDRWPARVHRQAWCGTLPTQGHSHVYSATRRHRLR</sequence>
<gene>
    <name evidence="2" type="ORF">K503DRAFT_799153</name>
</gene>
<proteinExistence type="predicted"/>
<evidence type="ECO:0000313" key="3">
    <source>
        <dbReference type="Proteomes" id="UP000092154"/>
    </source>
</evidence>
<dbReference type="EMBL" id="KV448226">
    <property type="protein sequence ID" value="OAX40034.1"/>
    <property type="molecule type" value="Genomic_DNA"/>
</dbReference>
<reference evidence="2 3" key="1">
    <citation type="submission" date="2016-06" db="EMBL/GenBank/DDBJ databases">
        <title>Comparative genomics of the ectomycorrhizal sister species Rhizopogon vinicolor and Rhizopogon vesiculosus (Basidiomycota: Boletales) reveals a divergence of the mating type B locus.</title>
        <authorList>
            <consortium name="DOE Joint Genome Institute"/>
            <person name="Mujic A.B."/>
            <person name="Kuo A."/>
            <person name="Tritt A."/>
            <person name="Lipzen A."/>
            <person name="Chen C."/>
            <person name="Johnson J."/>
            <person name="Sharma A."/>
            <person name="Barry K."/>
            <person name="Grigoriev I.V."/>
            <person name="Spatafora J.W."/>
        </authorList>
    </citation>
    <scope>NUCLEOTIDE SEQUENCE [LARGE SCALE GENOMIC DNA]</scope>
    <source>
        <strain evidence="2 3">AM-OR11-026</strain>
    </source>
</reference>